<dbReference type="EMBL" id="CP017305">
    <property type="protein sequence ID" value="AOS84320.1"/>
    <property type="molecule type" value="Genomic_DNA"/>
</dbReference>
<dbReference type="Proteomes" id="UP000095185">
    <property type="component" value="Chromosome"/>
</dbReference>
<name>A0A1D8CZF3_CHLLM</name>
<reference evidence="1" key="1">
    <citation type="submission" date="2016-09" db="EMBL/GenBank/DDBJ databases">
        <title>Genome sequence of Chlorobaculum limnaeum.</title>
        <authorList>
            <person name="Liu Z."/>
            <person name="Tank M."/>
            <person name="Bryant D.A."/>
        </authorList>
    </citation>
    <scope>NUCLEOTIDE SEQUENCE [LARGE SCALE GENOMIC DNA]</scope>
    <source>
        <strain evidence="1">DSM 1677</strain>
    </source>
</reference>
<gene>
    <name evidence="1" type="ORF">BIU88_09375</name>
</gene>
<dbReference type="STRING" id="274537.BIU88_09375"/>
<dbReference type="RefSeq" id="WP_069810512.1">
    <property type="nucleotide sequence ID" value="NZ_CP017305.1"/>
</dbReference>
<organism evidence="1 2">
    <name type="scientific">Chlorobaculum limnaeum</name>
    <dbReference type="NCBI Taxonomy" id="274537"/>
    <lineage>
        <taxon>Bacteria</taxon>
        <taxon>Pseudomonadati</taxon>
        <taxon>Chlorobiota</taxon>
        <taxon>Chlorobiia</taxon>
        <taxon>Chlorobiales</taxon>
        <taxon>Chlorobiaceae</taxon>
        <taxon>Chlorobaculum</taxon>
    </lineage>
</organism>
<protein>
    <submittedName>
        <fullName evidence="1">Uncharacterized protein</fullName>
    </submittedName>
</protein>
<keyword evidence="2" id="KW-1185">Reference proteome</keyword>
<dbReference type="KEGG" id="clz:BIU88_09375"/>
<accession>A0A1D8CZF3</accession>
<dbReference type="AlphaFoldDB" id="A0A1D8CZF3"/>
<evidence type="ECO:0000313" key="1">
    <source>
        <dbReference type="EMBL" id="AOS84320.1"/>
    </source>
</evidence>
<evidence type="ECO:0000313" key="2">
    <source>
        <dbReference type="Proteomes" id="UP000095185"/>
    </source>
</evidence>
<proteinExistence type="predicted"/>
<sequence length="248" mass="28708">MDNGVITFREISQAIFHRNFPFSDETKSYEPDSPEMVKLNALYAVGPDCYWAGIANEDDLREFFLDNQTAIVEVLASLRERIESIPDDEKTDEKIQEFRRFRLSGYGFPDGPEKWPARDYWVLKNAHEWLQPLFPLSARRAHLKEIAQAEQTEQAEEPAAVGSAAAEQLDPVVKRAINKRVKSSNYPEAVFKVLEVIYRDESSQDETVNRLFERCGENVENRRCSALKRAWQEWRKAGGQRPQKKVKI</sequence>